<proteinExistence type="predicted"/>
<evidence type="ECO:0000313" key="2">
    <source>
        <dbReference type="Proteomes" id="UP001596442"/>
    </source>
</evidence>
<reference evidence="1 2" key="1">
    <citation type="journal article" date="2019" name="Int. J. Syst. Evol. Microbiol.">
        <title>The Global Catalogue of Microorganisms (GCM) 10K type strain sequencing project: providing services to taxonomists for standard genome sequencing and annotation.</title>
        <authorList>
            <consortium name="The Broad Institute Genomics Platform"/>
            <consortium name="The Broad Institute Genome Sequencing Center for Infectious Disease"/>
            <person name="Wu L."/>
            <person name="Ma J."/>
        </authorList>
    </citation>
    <scope>NUCLEOTIDE SEQUENCE [LARGE SCALE GENOMIC DNA]</scope>
    <source>
        <strain evidence="1 2">CGMCC 1.3239</strain>
    </source>
</reference>
<comment type="caution">
    <text evidence="1">The sequence shown here is derived from an EMBL/GenBank/DDBJ whole genome shotgun (WGS) entry which is preliminary data.</text>
</comment>
<protein>
    <submittedName>
        <fullName evidence="1">Uncharacterized protein</fullName>
    </submittedName>
</protein>
<name>A0ABD5S779_9EURY</name>
<keyword evidence="2" id="KW-1185">Reference proteome</keyword>
<dbReference type="RefSeq" id="WP_379778655.1">
    <property type="nucleotide sequence ID" value="NZ_JBHSWW010000011.1"/>
</dbReference>
<accession>A0ABD5S779</accession>
<evidence type="ECO:0000313" key="1">
    <source>
        <dbReference type="EMBL" id="MFC6752223.1"/>
    </source>
</evidence>
<sequence length="50" mass="5735">METATQDERYHVVCRRCTTERVFDVGDAADEFATRHGEETGHPIVVERVD</sequence>
<dbReference type="EMBL" id="JBHSWW010000011">
    <property type="protein sequence ID" value="MFC6752223.1"/>
    <property type="molecule type" value="Genomic_DNA"/>
</dbReference>
<organism evidence="1 2">
    <name type="scientific">Halorubrum tibetense</name>
    <dbReference type="NCBI Taxonomy" id="175631"/>
    <lineage>
        <taxon>Archaea</taxon>
        <taxon>Methanobacteriati</taxon>
        <taxon>Methanobacteriota</taxon>
        <taxon>Stenosarchaea group</taxon>
        <taxon>Halobacteria</taxon>
        <taxon>Halobacteriales</taxon>
        <taxon>Haloferacaceae</taxon>
        <taxon>Halorubrum</taxon>
    </lineage>
</organism>
<dbReference type="Proteomes" id="UP001596442">
    <property type="component" value="Unassembled WGS sequence"/>
</dbReference>
<dbReference type="AlphaFoldDB" id="A0ABD5S779"/>
<gene>
    <name evidence="1" type="ORF">ACFQEU_01870</name>
</gene>